<dbReference type="SUPFAM" id="SSF50630">
    <property type="entry name" value="Acid proteases"/>
    <property type="match status" value="1"/>
</dbReference>
<dbReference type="EMBL" id="JJML01000047">
    <property type="protein sequence ID" value="KGF71843.1"/>
    <property type="molecule type" value="Genomic_DNA"/>
</dbReference>
<keyword evidence="2" id="KW-1185">Reference proteome</keyword>
<evidence type="ECO:0000313" key="2">
    <source>
        <dbReference type="Proteomes" id="UP000030170"/>
    </source>
</evidence>
<dbReference type="Gene3D" id="2.40.70.10">
    <property type="entry name" value="Acid Proteases"/>
    <property type="match status" value="1"/>
</dbReference>
<accession>A0A098TLX5</accession>
<dbReference type="Pfam" id="PF13975">
    <property type="entry name" value="gag-asp_proteas"/>
    <property type="match status" value="1"/>
</dbReference>
<name>A0A098TLX5_9CYAN</name>
<organism evidence="1 2">
    <name type="scientific">Neosynechococcus sphagnicola sy1</name>
    <dbReference type="NCBI Taxonomy" id="1497020"/>
    <lineage>
        <taxon>Bacteria</taxon>
        <taxon>Bacillati</taxon>
        <taxon>Cyanobacteriota</taxon>
        <taxon>Cyanophyceae</taxon>
        <taxon>Neosynechococcales</taxon>
        <taxon>Neosynechococcaceae</taxon>
        <taxon>Neosynechococcus</taxon>
    </lineage>
</organism>
<sequence length="178" mass="18901">MAPGLLWSTALAIATGVFPPSIVRAQDSGCFMVTPTGGTLDLNRLCGGSAASDPNQRVFRARIKRRAGGTPVIDVTFNGKQTFEMIVDTGASGTLLTYQMAVALRVKPVGYVNVETASDRNLRIPVGYVKSIEVNGAVAENVLVAVAGPDLGIGLLGHDFFGNYDVTIKRDVVEFSRR</sequence>
<dbReference type="InterPro" id="IPR034122">
    <property type="entry name" value="Retropepsin-like_bacterial"/>
</dbReference>
<comment type="caution">
    <text evidence="1">The sequence shown here is derived from an EMBL/GenBank/DDBJ whole genome shotgun (WGS) entry which is preliminary data.</text>
</comment>
<protein>
    <recommendedName>
        <fullName evidence="3">Aspartyl protease</fullName>
    </recommendedName>
</protein>
<dbReference type="CDD" id="cd05483">
    <property type="entry name" value="retropepsin_like_bacteria"/>
    <property type="match status" value="1"/>
</dbReference>
<gene>
    <name evidence="1" type="ORF">DO97_14975</name>
</gene>
<dbReference type="AlphaFoldDB" id="A0A098TLX5"/>
<reference evidence="1 2" key="1">
    <citation type="journal article" date="2014" name="Mol. Ecol.">
        <title>Evolution of Synechococcus.</title>
        <authorList>
            <person name="Dvorak P."/>
            <person name="Casamatta D."/>
            <person name="Hasler P."/>
            <person name="Poulickova A."/>
            <person name="Ondrej V."/>
            <person name="Sanges R."/>
        </authorList>
    </citation>
    <scope>NUCLEOTIDE SEQUENCE [LARGE SCALE GENOMIC DNA]</scope>
    <source>
        <strain evidence="1 2">CAUP A 1101</strain>
    </source>
</reference>
<dbReference type="InterPro" id="IPR021109">
    <property type="entry name" value="Peptidase_aspartic_dom_sf"/>
</dbReference>
<evidence type="ECO:0008006" key="3">
    <source>
        <dbReference type="Google" id="ProtNLM"/>
    </source>
</evidence>
<dbReference type="Proteomes" id="UP000030170">
    <property type="component" value="Unassembled WGS sequence"/>
</dbReference>
<evidence type="ECO:0000313" key="1">
    <source>
        <dbReference type="EMBL" id="KGF71843.1"/>
    </source>
</evidence>
<proteinExistence type="predicted"/>
<dbReference type="STRING" id="1497020.DO97_14975"/>